<dbReference type="STRING" id="1313304.CALK_0424"/>
<comment type="caution">
    <text evidence="1">The sequence shown here is derived from an EMBL/GenBank/DDBJ whole genome shotgun (WGS) entry which is preliminary data.</text>
</comment>
<dbReference type="Proteomes" id="UP000017148">
    <property type="component" value="Unassembled WGS sequence"/>
</dbReference>
<dbReference type="EMBL" id="ASJR01000003">
    <property type="protein sequence ID" value="ERP38936.1"/>
    <property type="molecule type" value="Genomic_DNA"/>
</dbReference>
<protein>
    <submittedName>
        <fullName evidence="1">Uncharacterized protein</fullName>
    </submittedName>
</protein>
<evidence type="ECO:0000313" key="2">
    <source>
        <dbReference type="Proteomes" id="UP000017148"/>
    </source>
</evidence>
<accession>U7DDH2</accession>
<evidence type="ECO:0000313" key="1">
    <source>
        <dbReference type="EMBL" id="ERP38936.1"/>
    </source>
</evidence>
<proteinExistence type="predicted"/>
<dbReference type="RefSeq" id="WP_022635964.1">
    <property type="nucleotide sequence ID" value="NZ_ASJR01000003.1"/>
</dbReference>
<gene>
    <name evidence="1" type="ORF">CALK_0424</name>
</gene>
<keyword evidence="2" id="KW-1185">Reference proteome</keyword>
<name>U7DDH2_9BACT</name>
<dbReference type="AlphaFoldDB" id="U7DDH2"/>
<reference evidence="1 2" key="1">
    <citation type="journal article" date="2013" name="Environ. Microbiol.">
        <title>Genome analysis of Chitinivibrio alkaliphilus gen. nov., sp. nov., a novel extremely haloalkaliphilic anaerobic chitinolytic bacterium from the candidate phylum Termite Group 3.</title>
        <authorList>
            <person name="Sorokin D.Y."/>
            <person name="Gumerov V.M."/>
            <person name="Rakitin A.L."/>
            <person name="Beletsky A.V."/>
            <person name="Damste J.S."/>
            <person name="Muyzer G."/>
            <person name="Mardanov A.V."/>
            <person name="Ravin N.V."/>
        </authorList>
    </citation>
    <scope>NUCLEOTIDE SEQUENCE [LARGE SCALE GENOMIC DNA]</scope>
    <source>
        <strain evidence="1 2">ACht1</strain>
    </source>
</reference>
<sequence length="44" mass="4864">MAALSIAMERNDGAESSAHLDATFGECRGRLEDLIKKLREIDTE</sequence>
<organism evidence="1 2">
    <name type="scientific">Chitinivibrio alkaliphilus ACht1</name>
    <dbReference type="NCBI Taxonomy" id="1313304"/>
    <lineage>
        <taxon>Bacteria</taxon>
        <taxon>Pseudomonadati</taxon>
        <taxon>Fibrobacterota</taxon>
        <taxon>Chitinivibrionia</taxon>
        <taxon>Chitinivibrionales</taxon>
        <taxon>Chitinivibrionaceae</taxon>
        <taxon>Chitinivibrio</taxon>
    </lineage>
</organism>